<name>A0A7V5I0C1_UNCAE</name>
<dbReference type="InterPro" id="IPR018316">
    <property type="entry name" value="Tubulin/FtsZ_2-layer-sand-dom"/>
</dbReference>
<dbReference type="CDD" id="cd02201">
    <property type="entry name" value="FtsZ_type1"/>
    <property type="match status" value="1"/>
</dbReference>
<comment type="similarity">
    <text evidence="1 4">Belongs to the FtsZ family.</text>
</comment>
<comment type="subunit">
    <text evidence="4">Homodimer. Polymerizes to form a dynamic ring structure in a strictly GTP-dependent manner. Interacts directly with several other division proteins.</text>
</comment>
<feature type="domain" description="Tubulin/FtsZ GTPase" evidence="5">
    <location>
        <begin position="34"/>
        <end position="230"/>
    </location>
</feature>
<keyword evidence="2 4" id="KW-0547">Nucleotide-binding</keyword>
<accession>A0A7V5I0C1</accession>
<dbReference type="InterPro" id="IPR003008">
    <property type="entry name" value="Tubulin_FtsZ_GTPase"/>
</dbReference>
<feature type="binding site" evidence="4">
    <location>
        <position position="160"/>
    </location>
    <ligand>
        <name>GTP</name>
        <dbReference type="ChEBI" id="CHEBI:37565"/>
    </ligand>
</feature>
<feature type="domain" description="Tubulin/FtsZ 2-layer sandwich" evidence="6">
    <location>
        <begin position="232"/>
        <end position="350"/>
    </location>
</feature>
<evidence type="ECO:0000259" key="5">
    <source>
        <dbReference type="SMART" id="SM00864"/>
    </source>
</evidence>
<keyword evidence="4" id="KW-0963">Cytoplasm</keyword>
<feature type="binding site" evidence="4">
    <location>
        <position position="212"/>
    </location>
    <ligand>
        <name>GTP</name>
        <dbReference type="ChEBI" id="CHEBI:37565"/>
    </ligand>
</feature>
<dbReference type="GO" id="GO:0005737">
    <property type="term" value="C:cytoplasm"/>
    <property type="evidence" value="ECO:0007669"/>
    <property type="project" value="UniProtKB-SubCell"/>
</dbReference>
<protein>
    <recommendedName>
        <fullName evidence="4">Cell division protein FtsZ</fullName>
    </recommendedName>
</protein>
<dbReference type="EMBL" id="DRTT01000146">
    <property type="protein sequence ID" value="HHF98906.1"/>
    <property type="molecule type" value="Genomic_DNA"/>
</dbReference>
<evidence type="ECO:0000256" key="1">
    <source>
        <dbReference type="ARBA" id="ARBA00009690"/>
    </source>
</evidence>
<comment type="subcellular location">
    <subcellularLocation>
        <location evidence="4">Cytoplasm</location>
    </subcellularLocation>
    <text evidence="4">Assembles at midcell at the inner surface of the cytoplasmic membrane.</text>
</comment>
<dbReference type="PRINTS" id="PR00423">
    <property type="entry name" value="CELLDVISFTSZ"/>
</dbReference>
<dbReference type="SMART" id="SM00865">
    <property type="entry name" value="Tubulin_C"/>
    <property type="match status" value="1"/>
</dbReference>
<reference evidence="7" key="1">
    <citation type="journal article" date="2020" name="mSystems">
        <title>Genome- and Community-Level Interaction Insights into Carbon Utilization and Element Cycling Functions of Hydrothermarchaeota in Hydrothermal Sediment.</title>
        <authorList>
            <person name="Zhou Z."/>
            <person name="Liu Y."/>
            <person name="Xu W."/>
            <person name="Pan J."/>
            <person name="Luo Z.H."/>
            <person name="Li M."/>
        </authorList>
    </citation>
    <scope>NUCLEOTIDE SEQUENCE [LARGE SCALE GENOMIC DNA]</scope>
    <source>
        <strain evidence="7">HyVt-92</strain>
    </source>
</reference>
<dbReference type="InterPro" id="IPR036525">
    <property type="entry name" value="Tubulin/FtsZ_GTPase_sf"/>
</dbReference>
<keyword evidence="4" id="KW-0131">Cell cycle</keyword>
<evidence type="ECO:0000256" key="4">
    <source>
        <dbReference type="HAMAP-Rule" id="MF_00909"/>
    </source>
</evidence>
<dbReference type="Proteomes" id="UP000886070">
    <property type="component" value="Unassembled WGS sequence"/>
</dbReference>
<dbReference type="Gene3D" id="3.40.50.1440">
    <property type="entry name" value="Tubulin/FtsZ, GTPase domain"/>
    <property type="match status" value="1"/>
</dbReference>
<comment type="function">
    <text evidence="4">Essential cell division protein that forms a contractile ring structure (Z ring) at the future cell division site. The regulation of the ring assembly controls the timing and the location of cell division. One of the functions of the FtsZ ring is to recruit other cell division proteins to the septum to produce a new cell wall between the dividing cells. Binds GTP and shows GTPase activity.</text>
</comment>
<dbReference type="GO" id="GO:0032153">
    <property type="term" value="C:cell division site"/>
    <property type="evidence" value="ECO:0007669"/>
    <property type="project" value="UniProtKB-UniRule"/>
</dbReference>
<dbReference type="GO" id="GO:0003924">
    <property type="term" value="F:GTPase activity"/>
    <property type="evidence" value="ECO:0007669"/>
    <property type="project" value="UniProtKB-UniRule"/>
</dbReference>
<dbReference type="InterPro" id="IPR024757">
    <property type="entry name" value="FtsZ_C"/>
</dbReference>
<evidence type="ECO:0000313" key="7">
    <source>
        <dbReference type="EMBL" id="HHF98906.1"/>
    </source>
</evidence>
<comment type="caution">
    <text evidence="4">Lacks conserved residue(s) required for the propagation of feature annotation.</text>
</comment>
<evidence type="ECO:0000256" key="3">
    <source>
        <dbReference type="ARBA" id="ARBA00023134"/>
    </source>
</evidence>
<dbReference type="InterPro" id="IPR000158">
    <property type="entry name" value="Cell_div_FtsZ"/>
</dbReference>
<dbReference type="InterPro" id="IPR045061">
    <property type="entry name" value="FtsZ/CetZ"/>
</dbReference>
<dbReference type="GO" id="GO:0005525">
    <property type="term" value="F:GTP binding"/>
    <property type="evidence" value="ECO:0007669"/>
    <property type="project" value="UniProtKB-UniRule"/>
</dbReference>
<dbReference type="SUPFAM" id="SSF52490">
    <property type="entry name" value="Tubulin nucleotide-binding domain-like"/>
    <property type="match status" value="1"/>
</dbReference>
<sequence length="378" mass="41938">MIQFEGEPSFDVGIKNVKRIEEVKSGDLKSPPLKVKVLGVGGAGCNIISRIFPHSFGNVEFAACDSSIKALSLCEGMKRFLVGESVTRGWGTGGDKEVARRIIQEAESDIKEFLDNTNLLFVVCSLSKGLGAGASPAIFKIAKEKGVLSVGFFVLPFEFEGEECVENSRKVLEELWHLVDGAVIVSNDALLNYSKEESGSSFSLDEAFTKIDEILEIFLQSVEVILYRPGLISVDFADLKSFLTKGKQIMITKGRGSGERCVEEAMEEIFYSPFWGEIPFRKVKGILLNIFAGKDFKVNQLKKIILSLREKAGYSIPINFGVYLERESSDDLTLTLISSVAKEPGFKGDKEPFRKELESGRYDQHDLDVPTFLRKKLT</sequence>
<dbReference type="AlphaFoldDB" id="A0A7V5I0C1"/>
<keyword evidence="4" id="KW-0717">Septation</keyword>
<keyword evidence="4" id="KW-0132">Cell division</keyword>
<gene>
    <name evidence="4" type="primary">ftsZ</name>
    <name evidence="7" type="ORF">ENL39_05425</name>
</gene>
<dbReference type="GO" id="GO:0043093">
    <property type="term" value="P:FtsZ-dependent cytokinesis"/>
    <property type="evidence" value="ECO:0007669"/>
    <property type="project" value="UniProtKB-UniRule"/>
</dbReference>
<evidence type="ECO:0000256" key="2">
    <source>
        <dbReference type="ARBA" id="ARBA00022741"/>
    </source>
</evidence>
<dbReference type="SUPFAM" id="SSF55307">
    <property type="entry name" value="Tubulin C-terminal domain-like"/>
    <property type="match status" value="1"/>
</dbReference>
<dbReference type="Pfam" id="PF00091">
    <property type="entry name" value="Tubulin"/>
    <property type="match status" value="1"/>
</dbReference>
<comment type="caution">
    <text evidence="7">The sequence shown here is derived from an EMBL/GenBank/DDBJ whole genome shotgun (WGS) entry which is preliminary data.</text>
</comment>
<dbReference type="SMART" id="SM00864">
    <property type="entry name" value="Tubulin"/>
    <property type="match status" value="1"/>
</dbReference>
<keyword evidence="3 4" id="KW-0342">GTP-binding</keyword>
<proteinExistence type="inferred from homology"/>
<dbReference type="PANTHER" id="PTHR30314">
    <property type="entry name" value="CELL DIVISION PROTEIN FTSZ-RELATED"/>
    <property type="match status" value="1"/>
</dbReference>
<dbReference type="InterPro" id="IPR008280">
    <property type="entry name" value="Tub_FtsZ_C"/>
</dbReference>
<dbReference type="Pfam" id="PF12327">
    <property type="entry name" value="FtsZ_C"/>
    <property type="match status" value="1"/>
</dbReference>
<organism evidence="7">
    <name type="scientific">Aerophobetes bacterium</name>
    <dbReference type="NCBI Taxonomy" id="2030807"/>
    <lineage>
        <taxon>Bacteria</taxon>
        <taxon>Candidatus Aerophobota</taxon>
    </lineage>
</organism>
<dbReference type="GO" id="GO:0051258">
    <property type="term" value="P:protein polymerization"/>
    <property type="evidence" value="ECO:0007669"/>
    <property type="project" value="UniProtKB-UniRule"/>
</dbReference>
<evidence type="ECO:0000259" key="6">
    <source>
        <dbReference type="SMART" id="SM00865"/>
    </source>
</evidence>
<feature type="binding site" evidence="4">
    <location>
        <begin position="42"/>
        <end position="46"/>
    </location>
    <ligand>
        <name>GTP</name>
        <dbReference type="ChEBI" id="CHEBI:37565"/>
    </ligand>
</feature>
<dbReference type="PANTHER" id="PTHR30314:SF3">
    <property type="entry name" value="MITOCHONDRIAL DIVISION PROTEIN FSZA"/>
    <property type="match status" value="1"/>
</dbReference>
<dbReference type="HAMAP" id="MF_00909">
    <property type="entry name" value="FtsZ"/>
    <property type="match status" value="1"/>
</dbReference>
<dbReference type="GO" id="GO:0000917">
    <property type="term" value="P:division septum assembly"/>
    <property type="evidence" value="ECO:0007669"/>
    <property type="project" value="UniProtKB-KW"/>
</dbReference>